<evidence type="ECO:0000256" key="1">
    <source>
        <dbReference type="ARBA" id="ARBA00022679"/>
    </source>
</evidence>
<dbReference type="Pfam" id="PF13602">
    <property type="entry name" value="ADH_zinc_N_2"/>
    <property type="match status" value="1"/>
</dbReference>
<protein>
    <recommendedName>
        <fullName evidence="4">Alcohol dehydrogenase</fullName>
    </recommendedName>
</protein>
<evidence type="ECO:0008006" key="4">
    <source>
        <dbReference type="Google" id="ProtNLM"/>
    </source>
</evidence>
<dbReference type="RefSeq" id="WP_134092635.1">
    <property type="nucleotide sequence ID" value="NZ_QWDN01001344.1"/>
</dbReference>
<accession>A0A4Y7U1V3</accession>
<reference evidence="2 3" key="1">
    <citation type="journal article" date="2018" name="Syst. Appl. Microbiol.">
        <title>Flavobacterium circumlabens sp. nov. and Flavobacterium cupreum sp. nov., two psychrotrophic species isolated from Antarctic environmental samples.</title>
        <authorList>
            <person name="Kralova S."/>
            <person name="Busse H.J."/>
            <person name="Svec P."/>
            <person name="Maslanova I."/>
            <person name="Stankova E."/>
            <person name="Bartak M."/>
            <person name="Sedlacek I."/>
        </authorList>
    </citation>
    <scope>NUCLEOTIDE SEQUENCE [LARGE SCALE GENOMIC DNA]</scope>
    <source>
        <strain evidence="2 3">CCM 8828</strain>
    </source>
</reference>
<keyword evidence="1" id="KW-0808">Transferase</keyword>
<sequence length="96" mass="10825">IGKKDITDNFSLSMHFFNKNISYVAVDMDKMLSERPEKIALLLEDIAAYLKSGELNSLPVTVYTPNKIAEAFKLIDEGKHIGKIIIDFKDQAVDVH</sequence>
<dbReference type="EMBL" id="QWDN01001344">
    <property type="protein sequence ID" value="TEB40407.1"/>
    <property type="molecule type" value="Genomic_DNA"/>
</dbReference>
<evidence type="ECO:0000313" key="2">
    <source>
        <dbReference type="EMBL" id="TEB40407.1"/>
    </source>
</evidence>
<dbReference type="AlphaFoldDB" id="A0A4Y7U1V3"/>
<feature type="non-terminal residue" evidence="2">
    <location>
        <position position="96"/>
    </location>
</feature>
<dbReference type="PANTHER" id="PTHR45681">
    <property type="entry name" value="POLYKETIDE SYNTHASE 44-RELATED"/>
    <property type="match status" value="1"/>
</dbReference>
<dbReference type="GO" id="GO:0016740">
    <property type="term" value="F:transferase activity"/>
    <property type="evidence" value="ECO:0007669"/>
    <property type="project" value="UniProtKB-KW"/>
</dbReference>
<name>A0A4Y7U1V3_9FLAO</name>
<dbReference type="Proteomes" id="UP000298340">
    <property type="component" value="Unassembled WGS sequence"/>
</dbReference>
<organism evidence="2 3">
    <name type="scientific">Flavobacterium circumlabens</name>
    <dbReference type="NCBI Taxonomy" id="2133765"/>
    <lineage>
        <taxon>Bacteria</taxon>
        <taxon>Pseudomonadati</taxon>
        <taxon>Bacteroidota</taxon>
        <taxon>Flavobacteriia</taxon>
        <taxon>Flavobacteriales</taxon>
        <taxon>Flavobacteriaceae</taxon>
        <taxon>Flavobacterium</taxon>
    </lineage>
</organism>
<comment type="caution">
    <text evidence="2">The sequence shown here is derived from an EMBL/GenBank/DDBJ whole genome shotgun (WGS) entry which is preliminary data.</text>
</comment>
<dbReference type="InterPro" id="IPR050444">
    <property type="entry name" value="Polyketide_Synthase"/>
</dbReference>
<dbReference type="Gene3D" id="3.90.180.10">
    <property type="entry name" value="Medium-chain alcohol dehydrogenases, catalytic domain"/>
    <property type="match status" value="1"/>
</dbReference>
<proteinExistence type="predicted"/>
<dbReference type="PANTHER" id="PTHR45681:SF6">
    <property type="entry name" value="POLYKETIDE SYNTHASE 37"/>
    <property type="match status" value="1"/>
</dbReference>
<evidence type="ECO:0000313" key="3">
    <source>
        <dbReference type="Proteomes" id="UP000298340"/>
    </source>
</evidence>
<gene>
    <name evidence="2" type="ORF">D0809_30760</name>
</gene>
<feature type="non-terminal residue" evidence="2">
    <location>
        <position position="1"/>
    </location>
</feature>